<evidence type="ECO:0000313" key="5">
    <source>
        <dbReference type="Proteomes" id="UP000031668"/>
    </source>
</evidence>
<feature type="domain" description="Transcription factor CBF/NF-Y/archaeal histone" evidence="3">
    <location>
        <begin position="54"/>
        <end position="112"/>
    </location>
</feature>
<dbReference type="Pfam" id="PF00808">
    <property type="entry name" value="CBFD_NFYB_HMF"/>
    <property type="match status" value="1"/>
</dbReference>
<accession>A0A0C2MIQ3</accession>
<gene>
    <name evidence="4" type="ORF">RF11_09767</name>
</gene>
<evidence type="ECO:0000259" key="3">
    <source>
        <dbReference type="Pfam" id="PF00808"/>
    </source>
</evidence>
<dbReference type="GO" id="GO:0008623">
    <property type="term" value="C:CHRAC"/>
    <property type="evidence" value="ECO:0007669"/>
    <property type="project" value="TreeGrafter"/>
</dbReference>
<dbReference type="Proteomes" id="UP000031668">
    <property type="component" value="Unassembled WGS sequence"/>
</dbReference>
<keyword evidence="2" id="KW-0539">Nucleus</keyword>
<evidence type="ECO:0000256" key="1">
    <source>
        <dbReference type="ARBA" id="ARBA00004123"/>
    </source>
</evidence>
<reference evidence="4 5" key="1">
    <citation type="journal article" date="2014" name="Genome Biol. Evol.">
        <title>The genome of the myxosporean Thelohanellus kitauei shows adaptations to nutrient acquisition within its fish host.</title>
        <authorList>
            <person name="Yang Y."/>
            <person name="Xiong J."/>
            <person name="Zhou Z."/>
            <person name="Huo F."/>
            <person name="Miao W."/>
            <person name="Ran C."/>
            <person name="Liu Y."/>
            <person name="Zhang J."/>
            <person name="Feng J."/>
            <person name="Wang M."/>
            <person name="Wang M."/>
            <person name="Wang L."/>
            <person name="Yao B."/>
        </authorList>
    </citation>
    <scope>NUCLEOTIDE SEQUENCE [LARGE SCALE GENOMIC DNA]</scope>
    <source>
        <strain evidence="4">Wuqing</strain>
    </source>
</reference>
<dbReference type="AlphaFoldDB" id="A0A0C2MIQ3"/>
<name>A0A0C2MIQ3_THEKT</name>
<comment type="subcellular location">
    <subcellularLocation>
        <location evidence="1">Nucleus</location>
    </subcellularLocation>
</comment>
<sequence>MSDLNLSYEKVQEEAENDISCSIMNKTAEEPYEAFSGAFHKREQENNQNPSPRAIPISRVKRIMKLDPDVGKIDKECLYFLSDICEEFAEDLARKVVDNANKRNSKAVTIKDFNDVIQQNDTLSFLDGLLE</sequence>
<dbReference type="CDD" id="cd22929">
    <property type="entry name" value="HFD_POLE4-like"/>
    <property type="match status" value="1"/>
</dbReference>
<dbReference type="SUPFAM" id="SSF47113">
    <property type="entry name" value="Histone-fold"/>
    <property type="match status" value="1"/>
</dbReference>
<protein>
    <submittedName>
        <fullName evidence="4">Nuclear transcription factor Y subunit C-5</fullName>
    </submittedName>
</protein>
<evidence type="ECO:0000256" key="2">
    <source>
        <dbReference type="ARBA" id="ARBA00023242"/>
    </source>
</evidence>
<dbReference type="GO" id="GO:0006261">
    <property type="term" value="P:DNA-templated DNA replication"/>
    <property type="evidence" value="ECO:0007669"/>
    <property type="project" value="TreeGrafter"/>
</dbReference>
<dbReference type="InterPro" id="IPR003958">
    <property type="entry name" value="CBFA_NFYB_domain"/>
</dbReference>
<organism evidence="4 5">
    <name type="scientific">Thelohanellus kitauei</name>
    <name type="common">Myxosporean</name>
    <dbReference type="NCBI Taxonomy" id="669202"/>
    <lineage>
        <taxon>Eukaryota</taxon>
        <taxon>Metazoa</taxon>
        <taxon>Cnidaria</taxon>
        <taxon>Myxozoa</taxon>
        <taxon>Myxosporea</taxon>
        <taxon>Bivalvulida</taxon>
        <taxon>Platysporina</taxon>
        <taxon>Myxobolidae</taxon>
        <taxon>Thelohanellus</taxon>
    </lineage>
</organism>
<dbReference type="PANTHER" id="PTHR10252">
    <property type="entry name" value="HISTONE-LIKE TRANSCRIPTION FACTOR CCAAT-RELATED"/>
    <property type="match status" value="1"/>
</dbReference>
<dbReference type="Gene3D" id="1.10.20.10">
    <property type="entry name" value="Histone, subunit A"/>
    <property type="match status" value="1"/>
</dbReference>
<proteinExistence type="predicted"/>
<dbReference type="InterPro" id="IPR009072">
    <property type="entry name" value="Histone-fold"/>
</dbReference>
<dbReference type="EMBL" id="JWZT01003372">
    <property type="protein sequence ID" value="KII66961.1"/>
    <property type="molecule type" value="Genomic_DNA"/>
</dbReference>
<dbReference type="PANTHER" id="PTHR10252:SF54">
    <property type="entry name" value="CHROMATIN ACCESSIBILITY COMPLEX PROTEIN 1"/>
    <property type="match status" value="1"/>
</dbReference>
<dbReference type="InterPro" id="IPR050568">
    <property type="entry name" value="Transcr_DNA_Rep_Reg"/>
</dbReference>
<evidence type="ECO:0000313" key="4">
    <source>
        <dbReference type="EMBL" id="KII66961.1"/>
    </source>
</evidence>
<keyword evidence="5" id="KW-1185">Reference proteome</keyword>
<dbReference type="OrthoDB" id="636685at2759"/>
<comment type="caution">
    <text evidence="4">The sequence shown here is derived from an EMBL/GenBank/DDBJ whole genome shotgun (WGS) entry which is preliminary data.</text>
</comment>
<dbReference type="GO" id="GO:0046982">
    <property type="term" value="F:protein heterodimerization activity"/>
    <property type="evidence" value="ECO:0007669"/>
    <property type="project" value="InterPro"/>
</dbReference>